<dbReference type="InterPro" id="IPR002108">
    <property type="entry name" value="ADF-H"/>
</dbReference>
<dbReference type="AlphaFoldDB" id="A0A9P6RHB4"/>
<dbReference type="GO" id="GO:0034316">
    <property type="term" value="P:negative regulation of Arp2/3 complex-mediated actin nucleation"/>
    <property type="evidence" value="ECO:0007669"/>
    <property type="project" value="TreeGrafter"/>
</dbReference>
<accession>A0A9P6RHB4</accession>
<evidence type="ECO:0000256" key="3">
    <source>
        <dbReference type="ARBA" id="ARBA00010055"/>
    </source>
</evidence>
<keyword evidence="8" id="KW-1185">Reference proteome</keyword>
<dbReference type="PANTHER" id="PTHR11249">
    <property type="entry name" value="GLIAL FACTOR NATURATION FACTOR"/>
    <property type="match status" value="1"/>
</dbReference>
<dbReference type="InterPro" id="IPR029006">
    <property type="entry name" value="ADF-H/Gelsolin-like_dom_sf"/>
</dbReference>
<evidence type="ECO:0000256" key="5">
    <source>
        <dbReference type="ARBA" id="ARBA00023242"/>
    </source>
</evidence>
<comment type="caution">
    <text evidence="7">The sequence shown here is derived from an EMBL/GenBank/DDBJ whole genome shotgun (WGS) entry which is preliminary data.</text>
</comment>
<feature type="domain" description="ADF-H" evidence="6">
    <location>
        <begin position="1"/>
        <end position="139"/>
    </location>
</feature>
<dbReference type="PANTHER" id="PTHR11249:SF2">
    <property type="entry name" value="GLIA MATURATION FACTOR"/>
    <property type="match status" value="1"/>
</dbReference>
<evidence type="ECO:0000259" key="6">
    <source>
        <dbReference type="PROSITE" id="PS51263"/>
    </source>
</evidence>
<dbReference type="Proteomes" id="UP000823405">
    <property type="component" value="Unassembled WGS sequence"/>
</dbReference>
<dbReference type="EMBL" id="JAAAIN010000248">
    <property type="protein sequence ID" value="KAG0317352.1"/>
    <property type="molecule type" value="Genomic_DNA"/>
</dbReference>
<evidence type="ECO:0000313" key="8">
    <source>
        <dbReference type="Proteomes" id="UP000823405"/>
    </source>
</evidence>
<dbReference type="SUPFAM" id="SSF55753">
    <property type="entry name" value="Actin depolymerizing proteins"/>
    <property type="match status" value="1"/>
</dbReference>
<evidence type="ECO:0000256" key="4">
    <source>
        <dbReference type="ARBA" id="ARBA00022490"/>
    </source>
</evidence>
<dbReference type="CDD" id="cd11283">
    <property type="entry name" value="ADF_GMF-beta_like"/>
    <property type="match status" value="1"/>
</dbReference>
<reference evidence="7" key="1">
    <citation type="journal article" date="2020" name="Fungal Divers.">
        <title>Resolving the Mortierellaceae phylogeny through synthesis of multi-gene phylogenetics and phylogenomics.</title>
        <authorList>
            <person name="Vandepol N."/>
            <person name="Liber J."/>
            <person name="Desiro A."/>
            <person name="Na H."/>
            <person name="Kennedy M."/>
            <person name="Barry K."/>
            <person name="Grigoriev I.V."/>
            <person name="Miller A.N."/>
            <person name="O'Donnell K."/>
            <person name="Stajich J.E."/>
            <person name="Bonito G."/>
        </authorList>
    </citation>
    <scope>NUCLEOTIDE SEQUENCE</scope>
    <source>
        <strain evidence="7">NVP60</strain>
    </source>
</reference>
<keyword evidence="5" id="KW-0539">Nucleus</keyword>
<name>A0A9P6RHB4_9FUNG</name>
<keyword evidence="4" id="KW-0963">Cytoplasm</keyword>
<dbReference type="GO" id="GO:0003779">
    <property type="term" value="F:actin binding"/>
    <property type="evidence" value="ECO:0007669"/>
    <property type="project" value="InterPro"/>
</dbReference>
<sequence length="140" mass="16229">MIDQAKEKTKGVLFRNRLLVGDFNWSTRSILVTRKIDKNKLLIVEDEDEDNLSVEDLAELLPENTPRYIVLSYELKHDDGRKSYPLVFLYYSPKGVKPELNMLYASAKTYFQNKVGLGKVFDLQDAEGLTDDWLRAKLLK</sequence>
<evidence type="ECO:0000256" key="1">
    <source>
        <dbReference type="ARBA" id="ARBA00004123"/>
    </source>
</evidence>
<dbReference type="Gene3D" id="3.40.20.10">
    <property type="entry name" value="Severin"/>
    <property type="match status" value="1"/>
</dbReference>
<dbReference type="GO" id="GO:0071933">
    <property type="term" value="F:Arp2/3 complex binding"/>
    <property type="evidence" value="ECO:0007669"/>
    <property type="project" value="InterPro"/>
</dbReference>
<dbReference type="GO" id="GO:0005634">
    <property type="term" value="C:nucleus"/>
    <property type="evidence" value="ECO:0007669"/>
    <property type="project" value="UniProtKB-SubCell"/>
</dbReference>
<evidence type="ECO:0000313" key="7">
    <source>
        <dbReference type="EMBL" id="KAG0317352.1"/>
    </source>
</evidence>
<dbReference type="PROSITE" id="PS51263">
    <property type="entry name" value="ADF_H"/>
    <property type="match status" value="1"/>
</dbReference>
<organism evidence="7 8">
    <name type="scientific">Linnemannia gamsii</name>
    <dbReference type="NCBI Taxonomy" id="64522"/>
    <lineage>
        <taxon>Eukaryota</taxon>
        <taxon>Fungi</taxon>
        <taxon>Fungi incertae sedis</taxon>
        <taxon>Mucoromycota</taxon>
        <taxon>Mortierellomycotina</taxon>
        <taxon>Mortierellomycetes</taxon>
        <taxon>Mortierellales</taxon>
        <taxon>Mortierellaceae</taxon>
        <taxon>Linnemannia</taxon>
    </lineage>
</organism>
<comment type="similarity">
    <text evidence="3">Belongs to the actin-binding proteins ADF family. GMF subfamily.</text>
</comment>
<dbReference type="FunFam" id="3.40.20.10:FF:000026">
    <property type="entry name" value="Glia maturation factor"/>
    <property type="match status" value="1"/>
</dbReference>
<dbReference type="Pfam" id="PF00241">
    <property type="entry name" value="Cofilin_ADF"/>
    <property type="match status" value="1"/>
</dbReference>
<dbReference type="OrthoDB" id="3919494at2759"/>
<proteinExistence type="inferred from homology"/>
<dbReference type="GO" id="GO:0030864">
    <property type="term" value="C:cortical actin cytoskeleton"/>
    <property type="evidence" value="ECO:0007669"/>
    <property type="project" value="TreeGrafter"/>
</dbReference>
<gene>
    <name evidence="7" type="ORF">BGZ97_005514</name>
</gene>
<dbReference type="InterPro" id="IPR011171">
    <property type="entry name" value="GMF"/>
</dbReference>
<protein>
    <recommendedName>
        <fullName evidence="6">ADF-H domain-containing protein</fullName>
    </recommendedName>
</protein>
<dbReference type="SMART" id="SM00102">
    <property type="entry name" value="ADF"/>
    <property type="match status" value="1"/>
</dbReference>
<comment type="subcellular location">
    <subcellularLocation>
        <location evidence="2">Cytoplasm</location>
    </subcellularLocation>
    <subcellularLocation>
        <location evidence="1">Nucleus</location>
    </subcellularLocation>
</comment>
<evidence type="ECO:0000256" key="2">
    <source>
        <dbReference type="ARBA" id="ARBA00004496"/>
    </source>
</evidence>
<dbReference type="GO" id="GO:0071846">
    <property type="term" value="P:actin filament debranching"/>
    <property type="evidence" value="ECO:0007669"/>
    <property type="project" value="InterPro"/>
</dbReference>